<dbReference type="GO" id="GO:0031267">
    <property type="term" value="F:small GTPase binding"/>
    <property type="evidence" value="ECO:0007669"/>
    <property type="project" value="InterPro"/>
</dbReference>
<evidence type="ECO:0008006" key="12">
    <source>
        <dbReference type="Google" id="ProtNLM"/>
    </source>
</evidence>
<reference evidence="10" key="1">
    <citation type="submission" date="2019-08" db="EMBL/GenBank/DDBJ databases">
        <title>The genome of the North American firefly Photinus pyralis.</title>
        <authorList>
            <consortium name="Photinus pyralis genome working group"/>
            <person name="Fallon T.R."/>
            <person name="Sander Lower S.E."/>
            <person name="Weng J.-K."/>
        </authorList>
    </citation>
    <scope>NUCLEOTIDE SEQUENCE</scope>
    <source>
        <strain evidence="10">TRF0915ILg1</strain>
        <tissue evidence="10">Whole body</tissue>
    </source>
</reference>
<dbReference type="Gene3D" id="1.20.58.630">
    <property type="match status" value="1"/>
</dbReference>
<dbReference type="InterPro" id="IPR010472">
    <property type="entry name" value="FH3_dom"/>
</dbReference>
<name>A0A8K0GIJ3_IGNLU</name>
<dbReference type="Pfam" id="PF02181">
    <property type="entry name" value="FH2"/>
    <property type="match status" value="1"/>
</dbReference>
<evidence type="ECO:0000259" key="9">
    <source>
        <dbReference type="PROSITE" id="PS51444"/>
    </source>
</evidence>
<comment type="subcellular location">
    <subcellularLocation>
        <location evidence="1">Cytoplasm</location>
    </subcellularLocation>
</comment>
<dbReference type="Pfam" id="PF06371">
    <property type="entry name" value="Drf_GBD"/>
    <property type="match status" value="1"/>
</dbReference>
<evidence type="ECO:0000256" key="1">
    <source>
        <dbReference type="ARBA" id="ARBA00004496"/>
    </source>
</evidence>
<dbReference type="SMART" id="SM01139">
    <property type="entry name" value="Drf_FH3"/>
    <property type="match status" value="1"/>
</dbReference>
<dbReference type="GO" id="GO:0030041">
    <property type="term" value="P:actin filament polymerization"/>
    <property type="evidence" value="ECO:0007669"/>
    <property type="project" value="TreeGrafter"/>
</dbReference>
<dbReference type="InterPro" id="IPR044933">
    <property type="entry name" value="DIA_GBD_sf"/>
</dbReference>
<feature type="compositionally biased region" description="Polar residues" evidence="6">
    <location>
        <begin position="31"/>
        <end position="42"/>
    </location>
</feature>
<dbReference type="InterPro" id="IPR014767">
    <property type="entry name" value="DAD_dom"/>
</dbReference>
<keyword evidence="11" id="KW-1185">Reference proteome</keyword>
<dbReference type="AlphaFoldDB" id="A0A8K0GIJ3"/>
<dbReference type="InterPro" id="IPR010473">
    <property type="entry name" value="GTPase-bd"/>
</dbReference>
<feature type="domain" description="DAD" evidence="7">
    <location>
        <begin position="1037"/>
        <end position="1065"/>
    </location>
</feature>
<dbReference type="PANTHER" id="PTHR45691:SF6">
    <property type="entry name" value="PROTEIN DIAPHANOUS"/>
    <property type="match status" value="1"/>
</dbReference>
<evidence type="ECO:0000256" key="3">
    <source>
        <dbReference type="ARBA" id="ARBA00022490"/>
    </source>
</evidence>
<feature type="region of interest" description="Disordered" evidence="6">
    <location>
        <begin position="1"/>
        <end position="50"/>
    </location>
</feature>
<evidence type="ECO:0000256" key="6">
    <source>
        <dbReference type="SAM" id="MobiDB-lite"/>
    </source>
</evidence>
<dbReference type="Gene3D" id="6.10.30.30">
    <property type="match status" value="1"/>
</dbReference>
<feature type="region of interest" description="Disordered" evidence="6">
    <location>
        <begin position="512"/>
        <end position="581"/>
    </location>
</feature>
<feature type="region of interest" description="Disordered" evidence="6">
    <location>
        <begin position="1053"/>
        <end position="1085"/>
    </location>
</feature>
<evidence type="ECO:0000313" key="10">
    <source>
        <dbReference type="EMBL" id="KAF2902967.1"/>
    </source>
</evidence>
<feature type="compositionally biased region" description="Basic and acidic residues" evidence="6">
    <location>
        <begin position="1002"/>
        <end position="1025"/>
    </location>
</feature>
<feature type="domain" description="FH2" evidence="9">
    <location>
        <begin position="613"/>
        <end position="1016"/>
    </location>
</feature>
<protein>
    <recommendedName>
        <fullName evidence="12">Protein diaphanous</fullName>
    </recommendedName>
</protein>
<evidence type="ECO:0000313" key="11">
    <source>
        <dbReference type="Proteomes" id="UP000801492"/>
    </source>
</evidence>
<evidence type="ECO:0000259" key="7">
    <source>
        <dbReference type="PROSITE" id="PS51231"/>
    </source>
</evidence>
<dbReference type="SUPFAM" id="SSF101447">
    <property type="entry name" value="Formin homology 2 domain (FH2 domain)"/>
    <property type="match status" value="1"/>
</dbReference>
<dbReference type="Gene3D" id="1.25.10.10">
    <property type="entry name" value="Leucine-rich Repeat Variant"/>
    <property type="match status" value="1"/>
</dbReference>
<dbReference type="GO" id="GO:0005884">
    <property type="term" value="C:actin filament"/>
    <property type="evidence" value="ECO:0007669"/>
    <property type="project" value="TreeGrafter"/>
</dbReference>
<dbReference type="Proteomes" id="UP000801492">
    <property type="component" value="Unassembled WGS sequence"/>
</dbReference>
<sequence length="1099" mass="124441">MSRHEKVKSGSFLESWFQRGSKKGGPISRPGNLSTSRPTSETDFGEPDENMLKVYEQTINSMEKDEIDKRFEDLLNDMNLNEDKKQPLRSYPQENKKKMLIMQYKGANQIKESKFDTPQQYISYLENYSKADTLNPAKIYNCVESLRIALTSNTLSWVHEFGIKGLQMVLNILDLATRCNKDDKFEKIQSECLKCILKFTNNTEGIREFFNHDRGHEIVAKCIDYKKPSVMIQALQILAALCFLSDNNSRILGIEKALSAITKLGEERKCERFLPIVEGITMTTNDELWSMCLQFINALLSQTDDFEFRMHLRNEIVRNGLYDKLDFLKNQSTPLVKNQYNIFENLKEDDAEELQSRFDNVRMEIDDINDCFEVLKNTTLDTPAEPYFLSILQHLLFIRDDYYIRPAYYKFIEECITQIVLHKSGLDPDLSKRHFDLDLQPLIDGLIDKTTEIEKDKQSKQDELKKQLEEALAAKEEALAKLAIAEGRGGSVSSGKLDQNCVDNIAKVIGVPPPPPFPGGPPPPPMPGMGSGPPPPPMPGMGSGPPPPPMPGMGAGPPPPPMPGLGSGPPPPPMPGMGPRPPPPFGMPPPPMPGMIPLPGMANPDVLPHGLKPKKKWDVSGPLKRANWKAIIPQKMSEKSFWVKVQEEKLASPDILEGLAQKFSSKPPSRKLDDDVVDKNLNFGTLKKVKELKVLDGKAAQNISILLGGSLKHMAYDDIKKCLLRCDDTVLTQNVLEQLIQYLPPADQLTKLQQYKDCYDQLTEAEQFCVKLSEIKRLLPRLKSLSFRQHFAEMVSDCKPDIVAGTAACEEVKKSRKFAKLLELILLLGNYMNSGSKNAQTFGFEISFLTKLTGTKDVHNKHTLLHYILETIEKKFPDLLNFYDELPHIDKASRVSLDLIQKTLKQMDSSIKNLETDLANNKIPQSDDDKFAETMSSFAKEARDQCLVMQNMFKKMDTLYTDLAEYYVFDKQKYVLEEFFTDLKTFKDSFIAAQKDNEREREIEEKNRKAKLAREKAEKEKQERAARKKAIIDMNPSETQEGVMDSLLEALQTGSAFSREQKRKRGPRPAGAERRAQLVRSRSRTGLIAGRELTSEILA</sequence>
<dbReference type="InterPro" id="IPR051412">
    <property type="entry name" value="Formin_Homology_Diaphanous_sf"/>
</dbReference>
<dbReference type="Pfam" id="PF06345">
    <property type="entry name" value="Drf_DAD"/>
    <property type="match status" value="1"/>
</dbReference>
<evidence type="ECO:0000256" key="4">
    <source>
        <dbReference type="ARBA" id="ARBA00023054"/>
    </source>
</evidence>
<dbReference type="Gene3D" id="1.10.238.150">
    <property type="entry name" value="Formin, FH3 diaphanous domain"/>
    <property type="match status" value="1"/>
</dbReference>
<feature type="domain" description="GBD/FH3" evidence="8">
    <location>
        <begin position="59"/>
        <end position="427"/>
    </location>
</feature>
<dbReference type="InterPro" id="IPR015425">
    <property type="entry name" value="FH2_Formin"/>
</dbReference>
<evidence type="ECO:0000256" key="2">
    <source>
        <dbReference type="ARBA" id="ARBA00008214"/>
    </source>
</evidence>
<dbReference type="EMBL" id="VTPC01001131">
    <property type="protein sequence ID" value="KAF2902967.1"/>
    <property type="molecule type" value="Genomic_DNA"/>
</dbReference>
<evidence type="ECO:0000256" key="5">
    <source>
        <dbReference type="SAM" id="Coils"/>
    </source>
</evidence>
<keyword evidence="4 5" id="KW-0175">Coiled coil</keyword>
<gene>
    <name evidence="10" type="ORF">ILUMI_03215</name>
</gene>
<dbReference type="OrthoDB" id="1104827at2759"/>
<dbReference type="GO" id="GO:0005737">
    <property type="term" value="C:cytoplasm"/>
    <property type="evidence" value="ECO:0007669"/>
    <property type="project" value="UniProtKB-SubCell"/>
</dbReference>
<dbReference type="SMART" id="SM01140">
    <property type="entry name" value="Drf_GBD"/>
    <property type="match status" value="1"/>
</dbReference>
<accession>A0A8K0GIJ3</accession>
<dbReference type="Pfam" id="PF06367">
    <property type="entry name" value="Drf_FH3"/>
    <property type="match status" value="1"/>
</dbReference>
<dbReference type="InterPro" id="IPR016024">
    <property type="entry name" value="ARM-type_fold"/>
</dbReference>
<comment type="caution">
    <text evidence="10">The sequence shown here is derived from an EMBL/GenBank/DDBJ whole genome shotgun (WGS) entry which is preliminary data.</text>
</comment>
<dbReference type="PANTHER" id="PTHR45691">
    <property type="entry name" value="PROTEIN DIAPHANOUS"/>
    <property type="match status" value="1"/>
</dbReference>
<dbReference type="PROSITE" id="PS51231">
    <property type="entry name" value="DAD"/>
    <property type="match status" value="1"/>
</dbReference>
<feature type="coiled-coil region" evidence="5">
    <location>
        <begin position="450"/>
        <end position="488"/>
    </location>
</feature>
<dbReference type="InterPro" id="IPR011989">
    <property type="entry name" value="ARM-like"/>
</dbReference>
<dbReference type="GO" id="GO:0003779">
    <property type="term" value="F:actin binding"/>
    <property type="evidence" value="ECO:0007669"/>
    <property type="project" value="InterPro"/>
</dbReference>
<proteinExistence type="inferred from homology"/>
<dbReference type="Gene3D" id="1.20.58.2220">
    <property type="entry name" value="Formin, FH2 domain"/>
    <property type="match status" value="1"/>
</dbReference>
<comment type="similarity">
    <text evidence="2">Belongs to the formin homology family. Diaphanous subfamily.</text>
</comment>
<dbReference type="PROSITE" id="PS51232">
    <property type="entry name" value="GBD_FH3"/>
    <property type="match status" value="1"/>
</dbReference>
<evidence type="ECO:0000259" key="8">
    <source>
        <dbReference type="PROSITE" id="PS51232"/>
    </source>
</evidence>
<dbReference type="PROSITE" id="PS51444">
    <property type="entry name" value="FH2"/>
    <property type="match status" value="1"/>
</dbReference>
<dbReference type="InterPro" id="IPR042201">
    <property type="entry name" value="FH2_Formin_sf"/>
</dbReference>
<organism evidence="10 11">
    <name type="scientific">Ignelater luminosus</name>
    <name type="common">Cucubano</name>
    <name type="synonym">Pyrophorus luminosus</name>
    <dbReference type="NCBI Taxonomy" id="2038154"/>
    <lineage>
        <taxon>Eukaryota</taxon>
        <taxon>Metazoa</taxon>
        <taxon>Ecdysozoa</taxon>
        <taxon>Arthropoda</taxon>
        <taxon>Hexapoda</taxon>
        <taxon>Insecta</taxon>
        <taxon>Pterygota</taxon>
        <taxon>Neoptera</taxon>
        <taxon>Endopterygota</taxon>
        <taxon>Coleoptera</taxon>
        <taxon>Polyphaga</taxon>
        <taxon>Elateriformia</taxon>
        <taxon>Elateroidea</taxon>
        <taxon>Elateridae</taxon>
        <taxon>Agrypninae</taxon>
        <taxon>Pyrophorini</taxon>
        <taxon>Ignelater</taxon>
    </lineage>
</organism>
<dbReference type="InterPro" id="IPR010465">
    <property type="entry name" value="Drf_DAD"/>
</dbReference>
<dbReference type="Gene3D" id="1.10.20.40">
    <property type="entry name" value="Formin, diaphanous GTPase-binding domain"/>
    <property type="match status" value="1"/>
</dbReference>
<dbReference type="SMART" id="SM00498">
    <property type="entry name" value="FH2"/>
    <property type="match status" value="1"/>
</dbReference>
<dbReference type="InterPro" id="IPR014768">
    <property type="entry name" value="GBD/FH3_dom"/>
</dbReference>
<feature type="region of interest" description="Disordered" evidence="6">
    <location>
        <begin position="1002"/>
        <end position="1027"/>
    </location>
</feature>
<dbReference type="SUPFAM" id="SSF48371">
    <property type="entry name" value="ARM repeat"/>
    <property type="match status" value="1"/>
</dbReference>
<keyword evidence="3" id="KW-0963">Cytoplasm</keyword>